<dbReference type="InterPro" id="IPR011032">
    <property type="entry name" value="GroES-like_sf"/>
</dbReference>
<protein>
    <submittedName>
        <fullName evidence="2">Zinc-type alcohol dehydrogenase-like protein</fullName>
    </submittedName>
</protein>
<dbReference type="GO" id="GO:0005739">
    <property type="term" value="C:mitochondrion"/>
    <property type="evidence" value="ECO:0007669"/>
    <property type="project" value="TreeGrafter"/>
</dbReference>
<proteinExistence type="predicted"/>
<dbReference type="OrthoDB" id="3509362at2759"/>
<dbReference type="InterPro" id="IPR050700">
    <property type="entry name" value="YIM1/Zinc_Alcohol_DH_Fams"/>
</dbReference>
<evidence type="ECO:0000259" key="1">
    <source>
        <dbReference type="SMART" id="SM00829"/>
    </source>
</evidence>
<dbReference type="RefSeq" id="XP_027613421.1">
    <property type="nucleotide sequence ID" value="XM_027757620.1"/>
</dbReference>
<dbReference type="Gene3D" id="3.90.180.10">
    <property type="entry name" value="Medium-chain alcohol dehydrogenases, catalytic domain"/>
    <property type="match status" value="1"/>
</dbReference>
<feature type="domain" description="Enoyl reductase (ER)" evidence="1">
    <location>
        <begin position="20"/>
        <end position="341"/>
    </location>
</feature>
<dbReference type="InterPro" id="IPR013154">
    <property type="entry name" value="ADH-like_N"/>
</dbReference>
<dbReference type="InParanoid" id="A0A401GK12"/>
<evidence type="ECO:0000313" key="2">
    <source>
        <dbReference type="EMBL" id="GBE82508.1"/>
    </source>
</evidence>
<name>A0A401GK12_9APHY</name>
<dbReference type="STRING" id="139825.A0A401GK12"/>
<dbReference type="Proteomes" id="UP000287166">
    <property type="component" value="Unassembled WGS sequence"/>
</dbReference>
<dbReference type="Pfam" id="PF13602">
    <property type="entry name" value="ADH_zinc_N_2"/>
    <property type="match status" value="1"/>
</dbReference>
<dbReference type="PANTHER" id="PTHR11695:SF294">
    <property type="entry name" value="RETICULON-4-INTERACTING PROTEIN 1, MITOCHONDRIAL"/>
    <property type="match status" value="1"/>
</dbReference>
<dbReference type="GO" id="GO:0016491">
    <property type="term" value="F:oxidoreductase activity"/>
    <property type="evidence" value="ECO:0007669"/>
    <property type="project" value="InterPro"/>
</dbReference>
<dbReference type="PANTHER" id="PTHR11695">
    <property type="entry name" value="ALCOHOL DEHYDROGENASE RELATED"/>
    <property type="match status" value="1"/>
</dbReference>
<dbReference type="SUPFAM" id="SSF50129">
    <property type="entry name" value="GroES-like"/>
    <property type="match status" value="1"/>
</dbReference>
<comment type="caution">
    <text evidence="2">The sequence shown here is derived from an EMBL/GenBank/DDBJ whole genome shotgun (WGS) entry which is preliminary data.</text>
</comment>
<dbReference type="SMART" id="SM00829">
    <property type="entry name" value="PKS_ER"/>
    <property type="match status" value="1"/>
</dbReference>
<dbReference type="EMBL" id="BFAD01000004">
    <property type="protein sequence ID" value="GBE82508.1"/>
    <property type="molecule type" value="Genomic_DNA"/>
</dbReference>
<sequence length="348" mass="37952">MSDIPHTQSAWRVMRQGEPSQVLRLDENVPVPIKLAKGEVLIKVQAAALNPIGYTMMQKIPSFIARVPYIPEHDFAGVVVDANGTELKNGDEVYGFLDVLLHFRTRQGTLAQYTRLPASSFAIRPQNITPTQAAGFGVVGVTAFQALFRVAKLEPEQSIFVNGGSTAVGAVAIQLAKAAGCKVTASASGKNEEYVRSLGADEFVDYTKGALHESLATLAPVPKYHLFLEAVGLGDPSLFIHSEAYLAPGGTFISVGPQPGSIQEFFSVVWNIFLKPRWLGGVKRKWKIVSVKNNQADLQKLTQYITEGKVKPIVDSVYGFQDVPKAYERMMTHRATGKIIVKVDPNVN</sequence>
<dbReference type="SUPFAM" id="SSF51735">
    <property type="entry name" value="NAD(P)-binding Rossmann-fold domains"/>
    <property type="match status" value="1"/>
</dbReference>
<reference evidence="2 3" key="1">
    <citation type="journal article" date="2018" name="Sci. Rep.">
        <title>Genome sequence of the cauliflower mushroom Sparassis crispa (Hanabiratake) and its association with beneficial usage.</title>
        <authorList>
            <person name="Kiyama R."/>
            <person name="Furutani Y."/>
            <person name="Kawaguchi K."/>
            <person name="Nakanishi T."/>
        </authorList>
    </citation>
    <scope>NUCLEOTIDE SEQUENCE [LARGE SCALE GENOMIC DNA]</scope>
</reference>
<dbReference type="Gene3D" id="3.40.50.720">
    <property type="entry name" value="NAD(P)-binding Rossmann-like Domain"/>
    <property type="match status" value="1"/>
</dbReference>
<organism evidence="2 3">
    <name type="scientific">Sparassis crispa</name>
    <dbReference type="NCBI Taxonomy" id="139825"/>
    <lineage>
        <taxon>Eukaryota</taxon>
        <taxon>Fungi</taxon>
        <taxon>Dikarya</taxon>
        <taxon>Basidiomycota</taxon>
        <taxon>Agaricomycotina</taxon>
        <taxon>Agaricomycetes</taxon>
        <taxon>Polyporales</taxon>
        <taxon>Sparassidaceae</taxon>
        <taxon>Sparassis</taxon>
    </lineage>
</organism>
<dbReference type="Pfam" id="PF08240">
    <property type="entry name" value="ADH_N"/>
    <property type="match status" value="1"/>
</dbReference>
<dbReference type="GeneID" id="38779425"/>
<dbReference type="InterPro" id="IPR036291">
    <property type="entry name" value="NAD(P)-bd_dom_sf"/>
</dbReference>
<dbReference type="InterPro" id="IPR020843">
    <property type="entry name" value="ER"/>
</dbReference>
<dbReference type="AlphaFoldDB" id="A0A401GK12"/>
<evidence type="ECO:0000313" key="3">
    <source>
        <dbReference type="Proteomes" id="UP000287166"/>
    </source>
</evidence>
<keyword evidence="3" id="KW-1185">Reference proteome</keyword>
<gene>
    <name evidence="2" type="ORF">SCP_0408920</name>
</gene>
<accession>A0A401GK12</accession>
<dbReference type="FunCoup" id="A0A401GK12">
    <property type="interactions" value="331"/>
</dbReference>
<dbReference type="CDD" id="cd08267">
    <property type="entry name" value="MDR1"/>
    <property type="match status" value="1"/>
</dbReference>